<comment type="caution">
    <text evidence="1">The sequence shown here is derived from an EMBL/GenBank/DDBJ whole genome shotgun (WGS) entry which is preliminary data.</text>
</comment>
<organism evidence="1 2">
    <name type="scientific">Xylaria curta</name>
    <dbReference type="NCBI Taxonomy" id="42375"/>
    <lineage>
        <taxon>Eukaryota</taxon>
        <taxon>Fungi</taxon>
        <taxon>Dikarya</taxon>
        <taxon>Ascomycota</taxon>
        <taxon>Pezizomycotina</taxon>
        <taxon>Sordariomycetes</taxon>
        <taxon>Xylariomycetidae</taxon>
        <taxon>Xylariales</taxon>
        <taxon>Xylariaceae</taxon>
        <taxon>Xylaria</taxon>
    </lineage>
</organism>
<name>A0ACC1PAQ6_9PEZI</name>
<proteinExistence type="predicted"/>
<accession>A0ACC1PAQ6</accession>
<protein>
    <submittedName>
        <fullName evidence="1">Uncharacterized protein</fullName>
    </submittedName>
</protein>
<sequence length="462" mass="51549">MSCTTRRLLRSRPVKTSYFNNIVSLDAVTAAIRSEWCDYLPRTWSGVKHFHHSKHVSTPPTIENADGHLVGIKTWEPSPTPPLATLPMPMLLRSLLISTVCVKPYLLTPSLSILSFLAKPNRSFLFSIEKNPLLHWLVKRTLYDQFCIGENAAEATRNMKKMHDFGISGILLTYAKETTFDHKSKTAHTPGFDAQQSDAVKKKCEDIEAWRVGTLQTVRMTGDGDQVAIKMTGAGPVATEAFTAGSLPPKQMMDALDEICVAARQAKSRIVIDAESQHFQKGIARTYYAGRSRRLDYGVKLVRGAYMSTDERSKIHDTKEDTDEAYDSITRDLLHRNSDGFDGLKKWPRMSVLLATHNKNTVMKAHKLHQEIKEAGLHVVPLEFAQLHGMADSLSFTLLNAKGAGGETPKVLKCSTWGSLGECMAYLLRRAVENRQAVSRTQDEFKAVKAECSRRMRSAAGL</sequence>
<dbReference type="EMBL" id="JAPDGR010000559">
    <property type="protein sequence ID" value="KAJ2989170.1"/>
    <property type="molecule type" value="Genomic_DNA"/>
</dbReference>
<gene>
    <name evidence="1" type="ORF">NUW58_g3606</name>
</gene>
<reference evidence="1" key="1">
    <citation type="submission" date="2022-10" db="EMBL/GenBank/DDBJ databases">
        <title>Genome Sequence of Xylaria curta.</title>
        <authorList>
            <person name="Buettner E."/>
        </authorList>
    </citation>
    <scope>NUCLEOTIDE SEQUENCE</scope>
    <source>
        <strain evidence="1">Babe10</strain>
    </source>
</reference>
<evidence type="ECO:0000313" key="1">
    <source>
        <dbReference type="EMBL" id="KAJ2989170.1"/>
    </source>
</evidence>
<dbReference type="Proteomes" id="UP001143856">
    <property type="component" value="Unassembled WGS sequence"/>
</dbReference>
<evidence type="ECO:0000313" key="2">
    <source>
        <dbReference type="Proteomes" id="UP001143856"/>
    </source>
</evidence>
<keyword evidence="2" id="KW-1185">Reference proteome</keyword>